<evidence type="ECO:0000259" key="2">
    <source>
        <dbReference type="Pfam" id="PF00085"/>
    </source>
</evidence>
<dbReference type="SUPFAM" id="SSF52833">
    <property type="entry name" value="Thioredoxin-like"/>
    <property type="match status" value="1"/>
</dbReference>
<evidence type="ECO:0000313" key="4">
    <source>
        <dbReference type="Proteomes" id="UP000229647"/>
    </source>
</evidence>
<keyword evidence="1" id="KW-1133">Transmembrane helix</keyword>
<comment type="caution">
    <text evidence="3">The sequence shown here is derived from an EMBL/GenBank/DDBJ whole genome shotgun (WGS) entry which is preliminary data.</text>
</comment>
<evidence type="ECO:0000313" key="3">
    <source>
        <dbReference type="EMBL" id="PJA55387.1"/>
    </source>
</evidence>
<feature type="transmembrane region" description="Helical" evidence="1">
    <location>
        <begin position="33"/>
        <end position="50"/>
    </location>
</feature>
<dbReference type="AlphaFoldDB" id="A0A2M7XXC9"/>
<organism evidence="3 4">
    <name type="scientific">Candidatus Roizmanbacteria bacterium CG_4_9_14_3_um_filter_33_18</name>
    <dbReference type="NCBI Taxonomy" id="1974841"/>
    <lineage>
        <taxon>Bacteria</taxon>
        <taxon>Candidatus Roizmaniibacteriota</taxon>
    </lineage>
</organism>
<dbReference type="EMBL" id="PFWL01000157">
    <property type="protein sequence ID" value="PJA55387.1"/>
    <property type="molecule type" value="Genomic_DNA"/>
</dbReference>
<dbReference type="Gene3D" id="3.40.30.10">
    <property type="entry name" value="Glutaredoxin"/>
    <property type="match status" value="1"/>
</dbReference>
<dbReference type="Pfam" id="PF00085">
    <property type="entry name" value="Thioredoxin"/>
    <property type="match status" value="1"/>
</dbReference>
<reference evidence="4" key="1">
    <citation type="submission" date="2017-09" db="EMBL/GenBank/DDBJ databases">
        <title>Depth-based differentiation of microbial function through sediment-hosted aquifers and enrichment of novel symbionts in the deep terrestrial subsurface.</title>
        <authorList>
            <person name="Probst A.J."/>
            <person name="Ladd B."/>
            <person name="Jarett J.K."/>
            <person name="Geller-Mcgrath D.E."/>
            <person name="Sieber C.M.K."/>
            <person name="Emerson J.B."/>
            <person name="Anantharaman K."/>
            <person name="Thomas B.C."/>
            <person name="Malmstrom R."/>
            <person name="Stieglmeier M."/>
            <person name="Klingl A."/>
            <person name="Woyke T."/>
            <person name="Ryan C.M."/>
            <person name="Banfield J.F."/>
        </authorList>
    </citation>
    <scope>NUCLEOTIDE SEQUENCE [LARGE SCALE GENOMIC DNA]</scope>
</reference>
<gene>
    <name evidence="3" type="ORF">CO165_03825</name>
</gene>
<keyword evidence="1" id="KW-0472">Membrane</keyword>
<proteinExistence type="predicted"/>
<evidence type="ECO:0000256" key="1">
    <source>
        <dbReference type="SAM" id="Phobius"/>
    </source>
</evidence>
<dbReference type="InterPro" id="IPR036249">
    <property type="entry name" value="Thioredoxin-like_sf"/>
</dbReference>
<dbReference type="Proteomes" id="UP000229647">
    <property type="component" value="Unassembled WGS sequence"/>
</dbReference>
<dbReference type="CDD" id="cd02947">
    <property type="entry name" value="TRX_family"/>
    <property type="match status" value="1"/>
</dbReference>
<protein>
    <recommendedName>
        <fullName evidence="2">Thioredoxin domain-containing protein</fullName>
    </recommendedName>
</protein>
<sequence>MIGIKHCCTDENKVEETLSDDLTRRDKNKMNKYLLIIVVGLIFTGGVFFLKGQIESVSHDQNINEYDKTTIPVLYDLEQYKEYSEQNFRFSKAHGKTVLFFAATTWCSNCVALEKEIKERITEIPKDIIILKVDYDNDKTMKTKYAIIMQTSLILLDNNGKEINRWIGTNFNNLLDNIK</sequence>
<dbReference type="InterPro" id="IPR013766">
    <property type="entry name" value="Thioredoxin_domain"/>
</dbReference>
<name>A0A2M7XXC9_9BACT</name>
<accession>A0A2M7XXC9</accession>
<feature type="domain" description="Thioredoxin" evidence="2">
    <location>
        <begin position="87"/>
        <end position="177"/>
    </location>
</feature>
<keyword evidence="1" id="KW-0812">Transmembrane</keyword>